<evidence type="ECO:0000313" key="2">
    <source>
        <dbReference type="Proteomes" id="UP001234178"/>
    </source>
</evidence>
<comment type="caution">
    <text evidence="1">The sequence shown here is derived from an EMBL/GenBank/DDBJ whole genome shotgun (WGS) entry which is preliminary data.</text>
</comment>
<evidence type="ECO:0000313" key="1">
    <source>
        <dbReference type="EMBL" id="KAK4003655.1"/>
    </source>
</evidence>
<proteinExistence type="predicted"/>
<name>A0ABQ9YT77_9CRUS</name>
<accession>A0ABQ9YT77</accession>
<reference evidence="1 2" key="1">
    <citation type="journal article" date="2023" name="Nucleic Acids Res.">
        <title>The hologenome of Daphnia magna reveals possible DNA methylation and microbiome-mediated evolution of the host genome.</title>
        <authorList>
            <person name="Chaturvedi A."/>
            <person name="Li X."/>
            <person name="Dhandapani V."/>
            <person name="Marshall H."/>
            <person name="Kissane S."/>
            <person name="Cuenca-Cambronero M."/>
            <person name="Asole G."/>
            <person name="Calvet F."/>
            <person name="Ruiz-Romero M."/>
            <person name="Marangio P."/>
            <person name="Guigo R."/>
            <person name="Rago D."/>
            <person name="Mirbahai L."/>
            <person name="Eastwood N."/>
            <person name="Colbourne J.K."/>
            <person name="Zhou J."/>
            <person name="Mallon E."/>
            <person name="Orsini L."/>
        </authorList>
    </citation>
    <scope>NUCLEOTIDE SEQUENCE [LARGE SCALE GENOMIC DNA]</scope>
    <source>
        <strain evidence="1">LRV0_1</strain>
    </source>
</reference>
<dbReference type="Proteomes" id="UP001234178">
    <property type="component" value="Unassembled WGS sequence"/>
</dbReference>
<sequence>MKRKLKISKAPRRGLIPERFTLVKLEGYAVVMGPKLSIVSPGVPAGTRKSAMKTALYNQSFVWCHLVAKATTEICDPYLT</sequence>
<gene>
    <name evidence="1" type="ORF">OUZ56_005411</name>
</gene>
<protein>
    <submittedName>
        <fullName evidence="1">Uncharacterized protein</fullName>
    </submittedName>
</protein>
<dbReference type="EMBL" id="JAOYFB010000001">
    <property type="protein sequence ID" value="KAK4003655.1"/>
    <property type="molecule type" value="Genomic_DNA"/>
</dbReference>
<organism evidence="1 2">
    <name type="scientific">Daphnia magna</name>
    <dbReference type="NCBI Taxonomy" id="35525"/>
    <lineage>
        <taxon>Eukaryota</taxon>
        <taxon>Metazoa</taxon>
        <taxon>Ecdysozoa</taxon>
        <taxon>Arthropoda</taxon>
        <taxon>Crustacea</taxon>
        <taxon>Branchiopoda</taxon>
        <taxon>Diplostraca</taxon>
        <taxon>Cladocera</taxon>
        <taxon>Anomopoda</taxon>
        <taxon>Daphniidae</taxon>
        <taxon>Daphnia</taxon>
    </lineage>
</organism>
<keyword evidence="2" id="KW-1185">Reference proteome</keyword>